<dbReference type="AlphaFoldDB" id="A0A2R6NUU2"/>
<dbReference type="PANTHER" id="PTHR21310:SF15">
    <property type="entry name" value="AMINOGLYCOSIDE PHOSPHOTRANSFERASE DOMAIN-CONTAINING PROTEIN"/>
    <property type="match status" value="1"/>
</dbReference>
<dbReference type="OrthoDB" id="2831558at2759"/>
<evidence type="ECO:0000259" key="1">
    <source>
        <dbReference type="Pfam" id="PF01636"/>
    </source>
</evidence>
<dbReference type="STRING" id="98765.A0A2R6NUU2"/>
<keyword evidence="3" id="KW-1185">Reference proteome</keyword>
<dbReference type="InterPro" id="IPR051678">
    <property type="entry name" value="AGP_Transferase"/>
</dbReference>
<proteinExistence type="predicted"/>
<protein>
    <recommendedName>
        <fullName evidence="1">Aminoglycoside phosphotransferase domain-containing protein</fullName>
    </recommendedName>
</protein>
<feature type="domain" description="Aminoglycoside phosphotransferase" evidence="1">
    <location>
        <begin position="89"/>
        <end position="334"/>
    </location>
</feature>
<sequence length="474" mass="54181">MKVPSEHDILHRDLCIVTGGIIPDDEFTGANIPALAYAAANALSIDEIPEITFYSKGDFNSLFRLDFVHHDRKLLARVPLRIRYQNAFQIESTVATMSFARHIRGVPTPRIVAWNPSKDSPVGAPYILQEYVDNVIEPWRRWRAWSDEQRSQILYDLARIHATLLEPLPVPLQDVGNLAFAPGLSAVADLADPASYIVKPLQLRHLWASIEWRRMEPFIASTSTLHRLWEELWSHHRSRSICGSDIDREVLDLSDDDDDGSEDENCDLASFTAVADNVRIVAEDALRMLAQFPQYAQPCLVNYDYAYRNILLDSDTLRVKALIDWDDVHVMPFIVGIDFPEDITQFSTYGLAPDSNYYREGIFPSFPPDEYEEITGAVDADGKFAGQAEQGNSIDVDQRNQRIRDTMSRETYIRALQSQDGRVSQPDMWEVRRKVLKAHHLLTEGGWMWWSKREWLQMQASGIGEDTVNMNVCR</sequence>
<dbReference type="PANTHER" id="PTHR21310">
    <property type="entry name" value="AMINOGLYCOSIDE PHOSPHOTRANSFERASE-RELATED-RELATED"/>
    <property type="match status" value="1"/>
</dbReference>
<dbReference type="InterPro" id="IPR011009">
    <property type="entry name" value="Kinase-like_dom_sf"/>
</dbReference>
<dbReference type="EMBL" id="MLYV02000812">
    <property type="protein sequence ID" value="PSR77144.1"/>
    <property type="molecule type" value="Genomic_DNA"/>
</dbReference>
<comment type="caution">
    <text evidence="2">The sequence shown here is derived from an EMBL/GenBank/DDBJ whole genome shotgun (WGS) entry which is preliminary data.</text>
</comment>
<name>A0A2R6NUU2_9APHY</name>
<evidence type="ECO:0000313" key="3">
    <source>
        <dbReference type="Proteomes" id="UP000186601"/>
    </source>
</evidence>
<gene>
    <name evidence="2" type="ORF">PHLCEN_2v8052</name>
</gene>
<dbReference type="SUPFAM" id="SSF56112">
    <property type="entry name" value="Protein kinase-like (PK-like)"/>
    <property type="match status" value="1"/>
</dbReference>
<evidence type="ECO:0000313" key="2">
    <source>
        <dbReference type="EMBL" id="PSR77144.1"/>
    </source>
</evidence>
<organism evidence="2 3">
    <name type="scientific">Hermanssonia centrifuga</name>
    <dbReference type="NCBI Taxonomy" id="98765"/>
    <lineage>
        <taxon>Eukaryota</taxon>
        <taxon>Fungi</taxon>
        <taxon>Dikarya</taxon>
        <taxon>Basidiomycota</taxon>
        <taxon>Agaricomycotina</taxon>
        <taxon>Agaricomycetes</taxon>
        <taxon>Polyporales</taxon>
        <taxon>Meruliaceae</taxon>
        <taxon>Hermanssonia</taxon>
    </lineage>
</organism>
<reference evidence="2 3" key="1">
    <citation type="submission" date="2018-02" db="EMBL/GenBank/DDBJ databases">
        <title>Genome sequence of the basidiomycete white-rot fungus Phlebia centrifuga.</title>
        <authorList>
            <person name="Granchi Z."/>
            <person name="Peng M."/>
            <person name="de Vries R.P."/>
            <person name="Hilden K."/>
            <person name="Makela M.R."/>
            <person name="Grigoriev I."/>
            <person name="Riley R."/>
        </authorList>
    </citation>
    <scope>NUCLEOTIDE SEQUENCE [LARGE SCALE GENOMIC DNA]</scope>
    <source>
        <strain evidence="2 3">FBCC195</strain>
    </source>
</reference>
<dbReference type="Proteomes" id="UP000186601">
    <property type="component" value="Unassembled WGS sequence"/>
</dbReference>
<dbReference type="Pfam" id="PF01636">
    <property type="entry name" value="APH"/>
    <property type="match status" value="1"/>
</dbReference>
<dbReference type="InterPro" id="IPR002575">
    <property type="entry name" value="Aminoglycoside_PTrfase"/>
</dbReference>
<accession>A0A2R6NUU2</accession>